<gene>
    <name evidence="3" type="ORF">SAMN02745129_2931</name>
</gene>
<keyword evidence="3" id="KW-0413">Isomerase</keyword>
<dbReference type="AlphaFoldDB" id="A0A1M5VQZ8"/>
<protein>
    <submittedName>
        <fullName evidence="3">Chalcone isomerase-like</fullName>
    </submittedName>
</protein>
<keyword evidence="4" id="KW-1185">Reference proteome</keyword>
<dbReference type="OrthoDB" id="8527419at2"/>
<feature type="signal peptide" evidence="1">
    <location>
        <begin position="1"/>
        <end position="20"/>
    </location>
</feature>
<evidence type="ECO:0000259" key="2">
    <source>
        <dbReference type="Pfam" id="PF16036"/>
    </source>
</evidence>
<sequence length="161" mass="18315">MVSSTLVALSLVLSQASPLAALQPVGETRLKVLWFEVYNARLYSHNGDYNGIQAPLALELEYLRDIDADDLVEKTREEWQRLGLYRADQSEPWLNRLSTLWPDVEKGDRLTLKLEPDHSAFYFNDQPLGRVDGGGFGLSFVAIWLHPEARYPKLRSQLIGD</sequence>
<evidence type="ECO:0000256" key="1">
    <source>
        <dbReference type="SAM" id="SignalP"/>
    </source>
</evidence>
<dbReference type="GO" id="GO:0016853">
    <property type="term" value="F:isomerase activity"/>
    <property type="evidence" value="ECO:0007669"/>
    <property type="project" value="UniProtKB-KW"/>
</dbReference>
<organism evidence="3 4">
    <name type="scientific">Ferrimonas marina</name>
    <dbReference type="NCBI Taxonomy" id="299255"/>
    <lineage>
        <taxon>Bacteria</taxon>
        <taxon>Pseudomonadati</taxon>
        <taxon>Pseudomonadota</taxon>
        <taxon>Gammaproteobacteria</taxon>
        <taxon>Alteromonadales</taxon>
        <taxon>Ferrimonadaceae</taxon>
        <taxon>Ferrimonas</taxon>
    </lineage>
</organism>
<dbReference type="InterPro" id="IPR016087">
    <property type="entry name" value="Chalcone_isomerase"/>
</dbReference>
<dbReference type="EMBL" id="FQXG01000004">
    <property type="protein sequence ID" value="SHH77675.1"/>
    <property type="molecule type" value="Genomic_DNA"/>
</dbReference>
<accession>A0A1M5VQZ8</accession>
<dbReference type="Proteomes" id="UP000184268">
    <property type="component" value="Unassembled WGS sequence"/>
</dbReference>
<evidence type="ECO:0000313" key="4">
    <source>
        <dbReference type="Proteomes" id="UP000184268"/>
    </source>
</evidence>
<dbReference type="Pfam" id="PF16036">
    <property type="entry name" value="Chalcone_3"/>
    <property type="match status" value="1"/>
</dbReference>
<reference evidence="3 4" key="1">
    <citation type="submission" date="2016-11" db="EMBL/GenBank/DDBJ databases">
        <authorList>
            <person name="Jaros S."/>
            <person name="Januszkiewicz K."/>
            <person name="Wedrychowicz H."/>
        </authorList>
    </citation>
    <scope>NUCLEOTIDE SEQUENCE [LARGE SCALE GENOMIC DNA]</scope>
    <source>
        <strain evidence="3 4">DSM 16917</strain>
    </source>
</reference>
<evidence type="ECO:0000313" key="3">
    <source>
        <dbReference type="EMBL" id="SHH77675.1"/>
    </source>
</evidence>
<feature type="chain" id="PRO_5009914490" evidence="1">
    <location>
        <begin position="21"/>
        <end position="161"/>
    </location>
</feature>
<feature type="domain" description="Chalcone isomerase" evidence="2">
    <location>
        <begin position="29"/>
        <end position="160"/>
    </location>
</feature>
<dbReference type="RefSeq" id="WP_067657052.1">
    <property type="nucleotide sequence ID" value="NZ_FQXG01000004.1"/>
</dbReference>
<proteinExistence type="predicted"/>
<keyword evidence="1" id="KW-0732">Signal</keyword>
<name>A0A1M5VQZ8_9GAMM</name>
<dbReference type="STRING" id="299255.SAMN02745129_2931"/>